<keyword evidence="1" id="KW-0732">Signal</keyword>
<dbReference type="AlphaFoldDB" id="A0AA41UBL1"/>
<comment type="caution">
    <text evidence="2">The sequence shown here is derived from an EMBL/GenBank/DDBJ whole genome shotgun (WGS) entry which is preliminary data.</text>
</comment>
<organism evidence="2 3">
    <name type="scientific">Paradevosia shaoguanensis</name>
    <dbReference type="NCBI Taxonomy" id="1335043"/>
    <lineage>
        <taxon>Bacteria</taxon>
        <taxon>Pseudomonadati</taxon>
        <taxon>Pseudomonadota</taxon>
        <taxon>Alphaproteobacteria</taxon>
        <taxon>Hyphomicrobiales</taxon>
        <taxon>Devosiaceae</taxon>
        <taxon>Paradevosia</taxon>
    </lineage>
</organism>
<keyword evidence="3" id="KW-1185">Reference proteome</keyword>
<name>A0AA41UBL1_9HYPH</name>
<accession>A0AA41UBL1</accession>
<feature type="signal peptide" evidence="1">
    <location>
        <begin position="1"/>
        <end position="21"/>
    </location>
</feature>
<dbReference type="Proteomes" id="UP001156140">
    <property type="component" value="Unassembled WGS sequence"/>
</dbReference>
<protein>
    <submittedName>
        <fullName evidence="2">Uncharacterized protein</fullName>
    </submittedName>
</protein>
<feature type="chain" id="PRO_5041309570" evidence="1">
    <location>
        <begin position="22"/>
        <end position="90"/>
    </location>
</feature>
<dbReference type="RefSeq" id="WP_182400050.1">
    <property type="nucleotide sequence ID" value="NZ_JAKETQ010000001.1"/>
</dbReference>
<evidence type="ECO:0000313" key="2">
    <source>
        <dbReference type="EMBL" id="MCI0127480.1"/>
    </source>
</evidence>
<sequence>MFKRTAIALSAITLFAAPALAMTTPSSVTVDSFNKEHVIASLQQRGVNAQDVERWGSFIRAFVKQADGTVKSELFKPDTLTPATNLADAN</sequence>
<gene>
    <name evidence="2" type="ORF">ML536_11655</name>
</gene>
<reference evidence="2" key="1">
    <citation type="submission" date="2022-03" db="EMBL/GenBank/DDBJ databases">
        <title>The complete genome sequence of a Methyloterrigena soli.</title>
        <authorList>
            <person name="Zi Z."/>
        </authorList>
    </citation>
    <scope>NUCLEOTIDE SEQUENCE</scope>
    <source>
        <strain evidence="2">M48</strain>
    </source>
</reference>
<dbReference type="EMBL" id="JALAZD010000001">
    <property type="protein sequence ID" value="MCI0127480.1"/>
    <property type="molecule type" value="Genomic_DNA"/>
</dbReference>
<evidence type="ECO:0000256" key="1">
    <source>
        <dbReference type="SAM" id="SignalP"/>
    </source>
</evidence>
<proteinExistence type="predicted"/>
<evidence type="ECO:0000313" key="3">
    <source>
        <dbReference type="Proteomes" id="UP001156140"/>
    </source>
</evidence>